<proteinExistence type="predicted"/>
<feature type="region of interest" description="Disordered" evidence="1">
    <location>
        <begin position="1115"/>
        <end position="1139"/>
    </location>
</feature>
<name>A0A816VIH0_9BILA</name>
<evidence type="ECO:0000313" key="2">
    <source>
        <dbReference type="EMBL" id="CAF2120524.1"/>
    </source>
</evidence>
<dbReference type="AlphaFoldDB" id="A0A816VIH0"/>
<protein>
    <submittedName>
        <fullName evidence="2">Uncharacterized protein</fullName>
    </submittedName>
</protein>
<dbReference type="Proteomes" id="UP000663824">
    <property type="component" value="Unassembled WGS sequence"/>
</dbReference>
<reference evidence="2" key="1">
    <citation type="submission" date="2021-02" db="EMBL/GenBank/DDBJ databases">
        <authorList>
            <person name="Nowell W R."/>
        </authorList>
    </citation>
    <scope>NUCLEOTIDE SEQUENCE</scope>
</reference>
<organism evidence="2 3">
    <name type="scientific">Rotaria magnacalcarata</name>
    <dbReference type="NCBI Taxonomy" id="392030"/>
    <lineage>
        <taxon>Eukaryota</taxon>
        <taxon>Metazoa</taxon>
        <taxon>Spiralia</taxon>
        <taxon>Gnathifera</taxon>
        <taxon>Rotifera</taxon>
        <taxon>Eurotatoria</taxon>
        <taxon>Bdelloidea</taxon>
        <taxon>Philodinida</taxon>
        <taxon>Philodinidae</taxon>
        <taxon>Rotaria</taxon>
    </lineage>
</organism>
<evidence type="ECO:0000313" key="3">
    <source>
        <dbReference type="Proteomes" id="UP000663824"/>
    </source>
</evidence>
<dbReference type="EMBL" id="CAJNRE010013706">
    <property type="protein sequence ID" value="CAF2120524.1"/>
    <property type="molecule type" value="Genomic_DNA"/>
</dbReference>
<comment type="caution">
    <text evidence="2">The sequence shown here is derived from an EMBL/GenBank/DDBJ whole genome shotgun (WGS) entry which is preliminary data.</text>
</comment>
<accession>A0A816VIH0</accession>
<evidence type="ECO:0000256" key="1">
    <source>
        <dbReference type="SAM" id="MobiDB-lite"/>
    </source>
</evidence>
<gene>
    <name evidence="2" type="ORF">MBJ925_LOCUS25808</name>
</gene>
<feature type="region of interest" description="Disordered" evidence="1">
    <location>
        <begin position="186"/>
        <end position="217"/>
    </location>
</feature>
<sequence length="1232" mass="141416">MAGPSKLHYTPGRGFPCYLLDRIDDDSSNHSDGASTIFIGTHSSSITTENSDTWGTISTLSNSSLSNLTTIDTMSGSLRFSDQNLLQYQSNVNMLSMGSELYDSRNTQSHITLSFDNNSLTNSMQEPAHELTMLSNVSVMDTWCSIPVCLTKDQTEAGYGVLDDPYYSNKSTGVENMFPEYVRLLPDSEEEPEREKNIEDSSSSQINSEDVRSDTNDVPSRVQLIEPKFDNCCLWGNPNVAVCDGTSRYHPDWPLTCVKFSALRAIDVRSYLKNKKIISHKEEDDFIINERNLIANRLKPSNILIDDSMSICPKHRSSYGIDWYDVRSTCRHPDHDSKAKSSARDCRRTNINICSKIEGFPVGGRICSKHRKQILEIRELESVGPISPISNFTGASTLTIDNSLRSMNRILDQVNLSPIRSQTKKRLGSYSKGGIRRIKWKLATTMKVIGSKMADALAPGQGETLLQIVESDSQIKNIKSINETMSNEMIQNLKRIYDFYVEHKMPFIEQVRLLSMLPRSWDYQKIIDNFGASRHAIKEAHKMYDTQQYISKEDNEKGIRLRVDPEKVKHFVNWLVERTYGLTILRMDSGEKYELPRQILQLQKAHVVLNYKKYCDESDFDGLCRTKLYDILNSIKPSQQQAVSGLDEFLVEGVEAWRSLAGLLKLHADNLPILEKVERIEYNMVQEMAIPQADRKHLLKQMDMAESYQKSRHINHCSVNSSCATHCCTFSLSDPNCEQLYSACTQEHNYICSDCINIIETLDEIRQKIEKMRNPDLQAEAKNDFKNTSEHIMEWLRHNLRAAQQDFEKKRIISKMGTDEVFGTFDWGQKILPQEYRESQKKYFGKKGMSVFIGLFVWKDVSSSTVTASVTTSSAYTFSTQSYIVAITNAAQTEIDTLSAGELVLQQFQADYPQIKKLHKRTDNGYPSSFIDKIFRKFFSGYISSRSFLPFIDNEDQFLHMRIALSGQPSRQQSQVEMRIASLTTNNEHLIEELEKKQEVPIQEKKKPNEFQNKLIIHYTHEKRFNTRKRDLHRIFQETFANTQIIETKLIVGNRNQKSTMKELIRKCPRQAILKNKAKPIQILFRISQLMSPLAGTKRVLVAITHPRQSQVALSAATADIDNDPDADDTKQPNESTTKLDTATITNYQEKLFIHYTHEKRFNVFKRDMHHVYEDTFKSTPAMYTNLIVGNRNRRQASDELIHKRPTKAFLLNEITQGKHQNQIQKKPILYI</sequence>